<comment type="caution">
    <text evidence="2">The sequence shown here is derived from an EMBL/GenBank/DDBJ whole genome shotgun (WGS) entry which is preliminary data.</text>
</comment>
<sequence>MQACDLVEPTGRAICLYYELSECGSASQIITCARCQLATDTESSEHPQVTETPKGKEGSWSGFDARCTRMY</sequence>
<accession>A0A8T0EX44</accession>
<evidence type="ECO:0000313" key="2">
    <source>
        <dbReference type="EMBL" id="KAF8782670.1"/>
    </source>
</evidence>
<proteinExistence type="predicted"/>
<name>A0A8T0EX44_ARGBR</name>
<feature type="compositionally biased region" description="Polar residues" evidence="1">
    <location>
        <begin position="40"/>
        <end position="51"/>
    </location>
</feature>
<evidence type="ECO:0000256" key="1">
    <source>
        <dbReference type="SAM" id="MobiDB-lite"/>
    </source>
</evidence>
<dbReference type="EMBL" id="JABXBU010001863">
    <property type="protein sequence ID" value="KAF8782670.1"/>
    <property type="molecule type" value="Genomic_DNA"/>
</dbReference>
<evidence type="ECO:0000313" key="3">
    <source>
        <dbReference type="Proteomes" id="UP000807504"/>
    </source>
</evidence>
<reference evidence="2" key="1">
    <citation type="journal article" date="2020" name="bioRxiv">
        <title>Chromosome-level reference genome of the European wasp spider Argiope bruennichi: a resource for studies on range expansion and evolutionary adaptation.</title>
        <authorList>
            <person name="Sheffer M.M."/>
            <person name="Hoppe A."/>
            <person name="Krehenwinkel H."/>
            <person name="Uhl G."/>
            <person name="Kuss A.W."/>
            <person name="Jensen L."/>
            <person name="Jensen C."/>
            <person name="Gillespie R.G."/>
            <person name="Hoff K.J."/>
            <person name="Prost S."/>
        </authorList>
    </citation>
    <scope>NUCLEOTIDE SEQUENCE</scope>
</reference>
<protein>
    <submittedName>
        <fullName evidence="2">Uncharacterized protein</fullName>
    </submittedName>
</protein>
<organism evidence="2 3">
    <name type="scientific">Argiope bruennichi</name>
    <name type="common">Wasp spider</name>
    <name type="synonym">Aranea bruennichi</name>
    <dbReference type="NCBI Taxonomy" id="94029"/>
    <lineage>
        <taxon>Eukaryota</taxon>
        <taxon>Metazoa</taxon>
        <taxon>Ecdysozoa</taxon>
        <taxon>Arthropoda</taxon>
        <taxon>Chelicerata</taxon>
        <taxon>Arachnida</taxon>
        <taxon>Araneae</taxon>
        <taxon>Araneomorphae</taxon>
        <taxon>Entelegynae</taxon>
        <taxon>Araneoidea</taxon>
        <taxon>Araneidae</taxon>
        <taxon>Argiope</taxon>
    </lineage>
</organism>
<gene>
    <name evidence="2" type="ORF">HNY73_012929</name>
</gene>
<reference evidence="2" key="2">
    <citation type="submission" date="2020-06" db="EMBL/GenBank/DDBJ databases">
        <authorList>
            <person name="Sheffer M."/>
        </authorList>
    </citation>
    <scope>NUCLEOTIDE SEQUENCE</scope>
</reference>
<keyword evidence="3" id="KW-1185">Reference proteome</keyword>
<feature type="region of interest" description="Disordered" evidence="1">
    <location>
        <begin position="40"/>
        <end position="71"/>
    </location>
</feature>
<dbReference type="AlphaFoldDB" id="A0A8T0EX44"/>
<dbReference type="Proteomes" id="UP000807504">
    <property type="component" value="Unassembled WGS sequence"/>
</dbReference>